<dbReference type="AlphaFoldDB" id="A0A0V0Z1D1"/>
<feature type="region of interest" description="Disordered" evidence="1">
    <location>
        <begin position="1"/>
        <end position="26"/>
    </location>
</feature>
<keyword evidence="3" id="KW-1185">Reference proteome</keyword>
<name>A0A0V0Z1D1_9BILA</name>
<feature type="non-terminal residue" evidence="2">
    <location>
        <position position="1"/>
    </location>
</feature>
<protein>
    <submittedName>
        <fullName evidence="2">Uncharacterized protein</fullName>
    </submittedName>
</protein>
<sequence length="208" mass="22612">KDGTSSSAKIAATDNRGPKTASYDPTEKGVRWSSAFPINSLHLQMTSHGFCRPFLDGTPRTPSTPTVGRPASLPHQVIRRMSPSHPRICYEALRSRYRSSVALCVQPHGAHGKIGEQVSPKLTIVRIGGWYFGAGSAQPCVIKTVLVTPSQASLHCPEPAYGLLEVDRKVRLVPAEREADLVPLSVEGQGILELLHHPCKFLVGIVHR</sequence>
<proteinExistence type="predicted"/>
<dbReference type="OrthoDB" id="5934789at2759"/>
<feature type="non-terminal residue" evidence="2">
    <location>
        <position position="208"/>
    </location>
</feature>
<accession>A0A0V0Z1D1</accession>
<evidence type="ECO:0000256" key="1">
    <source>
        <dbReference type="SAM" id="MobiDB-lite"/>
    </source>
</evidence>
<gene>
    <name evidence="2" type="ORF">T12_2669</name>
</gene>
<dbReference type="EMBL" id="JYDQ01000893">
    <property type="protein sequence ID" value="KRY06203.1"/>
    <property type="molecule type" value="Genomic_DNA"/>
</dbReference>
<evidence type="ECO:0000313" key="2">
    <source>
        <dbReference type="EMBL" id="KRY06203.1"/>
    </source>
</evidence>
<organism evidence="2 3">
    <name type="scientific">Trichinella patagoniensis</name>
    <dbReference type="NCBI Taxonomy" id="990121"/>
    <lineage>
        <taxon>Eukaryota</taxon>
        <taxon>Metazoa</taxon>
        <taxon>Ecdysozoa</taxon>
        <taxon>Nematoda</taxon>
        <taxon>Enoplea</taxon>
        <taxon>Dorylaimia</taxon>
        <taxon>Trichinellida</taxon>
        <taxon>Trichinellidae</taxon>
        <taxon>Trichinella</taxon>
    </lineage>
</organism>
<dbReference type="Proteomes" id="UP000054783">
    <property type="component" value="Unassembled WGS sequence"/>
</dbReference>
<comment type="caution">
    <text evidence="2">The sequence shown here is derived from an EMBL/GenBank/DDBJ whole genome shotgun (WGS) entry which is preliminary data.</text>
</comment>
<evidence type="ECO:0000313" key="3">
    <source>
        <dbReference type="Proteomes" id="UP000054783"/>
    </source>
</evidence>
<reference evidence="2 3" key="1">
    <citation type="submission" date="2015-01" db="EMBL/GenBank/DDBJ databases">
        <title>Evolution of Trichinella species and genotypes.</title>
        <authorList>
            <person name="Korhonen P.K."/>
            <person name="Edoardo P."/>
            <person name="Giuseppe L.R."/>
            <person name="Gasser R.B."/>
        </authorList>
    </citation>
    <scope>NUCLEOTIDE SEQUENCE [LARGE SCALE GENOMIC DNA]</scope>
    <source>
        <strain evidence="2">ISS2496</strain>
    </source>
</reference>